<proteinExistence type="predicted"/>
<feature type="region of interest" description="Disordered" evidence="1">
    <location>
        <begin position="22"/>
        <end position="60"/>
    </location>
</feature>
<name>A0ABR1QWU0_9PEZI</name>
<keyword evidence="3" id="KW-1185">Reference proteome</keyword>
<dbReference type="EMBL" id="JAQQWE010000001">
    <property type="protein sequence ID" value="KAK7967114.1"/>
    <property type="molecule type" value="Genomic_DNA"/>
</dbReference>
<reference evidence="2 3" key="1">
    <citation type="submission" date="2023-01" db="EMBL/GenBank/DDBJ databases">
        <title>Analysis of 21 Apiospora genomes using comparative genomics revels a genus with tremendous synthesis potential of carbohydrate active enzymes and secondary metabolites.</title>
        <authorList>
            <person name="Sorensen T."/>
        </authorList>
    </citation>
    <scope>NUCLEOTIDE SEQUENCE [LARGE SCALE GENOMIC DNA]</scope>
    <source>
        <strain evidence="2 3">CBS 24483</strain>
    </source>
</reference>
<accession>A0ABR1QWU0</accession>
<gene>
    <name evidence="2" type="ORF">PG986_001391</name>
</gene>
<dbReference type="RefSeq" id="XP_066706506.1">
    <property type="nucleotide sequence ID" value="XM_066837613.1"/>
</dbReference>
<dbReference type="Proteomes" id="UP001391051">
    <property type="component" value="Unassembled WGS sequence"/>
</dbReference>
<evidence type="ECO:0000313" key="2">
    <source>
        <dbReference type="EMBL" id="KAK7967114.1"/>
    </source>
</evidence>
<dbReference type="GeneID" id="92070675"/>
<organism evidence="2 3">
    <name type="scientific">Apiospora aurea</name>
    <dbReference type="NCBI Taxonomy" id="335848"/>
    <lineage>
        <taxon>Eukaryota</taxon>
        <taxon>Fungi</taxon>
        <taxon>Dikarya</taxon>
        <taxon>Ascomycota</taxon>
        <taxon>Pezizomycotina</taxon>
        <taxon>Sordariomycetes</taxon>
        <taxon>Xylariomycetidae</taxon>
        <taxon>Amphisphaeriales</taxon>
        <taxon>Apiosporaceae</taxon>
        <taxon>Apiospora</taxon>
    </lineage>
</organism>
<comment type="caution">
    <text evidence="2">The sequence shown here is derived from an EMBL/GenBank/DDBJ whole genome shotgun (WGS) entry which is preliminary data.</text>
</comment>
<sequence length="134" mass="14657">MMVRGHSPSSLTRKTAAFWSDERRSSLPEDHGSLHQAIEAGEWPALQQSDLEQAPWQLDGDPRHVCGSGHLYLPPQPSHAVYGESVCAVGDSWLTKEEADSTSAKAVPETADADVTHLEDAQAHQHVLQITTHM</sequence>
<evidence type="ECO:0000313" key="3">
    <source>
        <dbReference type="Proteomes" id="UP001391051"/>
    </source>
</evidence>
<protein>
    <submittedName>
        <fullName evidence="2">Uncharacterized protein</fullName>
    </submittedName>
</protein>
<feature type="compositionally biased region" description="Basic and acidic residues" evidence="1">
    <location>
        <begin position="22"/>
        <end position="33"/>
    </location>
</feature>
<evidence type="ECO:0000256" key="1">
    <source>
        <dbReference type="SAM" id="MobiDB-lite"/>
    </source>
</evidence>